<dbReference type="AlphaFoldDB" id="A0A511YG44"/>
<dbReference type="RefSeq" id="WP_111959072.1">
    <property type="nucleotide sequence ID" value="NZ_BJYI01000027.1"/>
</dbReference>
<organism evidence="1 2">
    <name type="scientific">Chryseobacterium lathyri</name>
    <dbReference type="NCBI Taxonomy" id="395933"/>
    <lineage>
        <taxon>Bacteria</taxon>
        <taxon>Pseudomonadati</taxon>
        <taxon>Bacteroidota</taxon>
        <taxon>Flavobacteriia</taxon>
        <taxon>Flavobacteriales</taxon>
        <taxon>Weeksellaceae</taxon>
        <taxon>Chryseobacterium group</taxon>
        <taxon>Chryseobacterium</taxon>
    </lineage>
</organism>
<gene>
    <name evidence="1" type="ORF">CLA01_42150</name>
</gene>
<accession>A0A511YG44</accession>
<dbReference type="EMBL" id="BJYI01000027">
    <property type="protein sequence ID" value="GEN74143.1"/>
    <property type="molecule type" value="Genomic_DNA"/>
</dbReference>
<evidence type="ECO:0000313" key="1">
    <source>
        <dbReference type="EMBL" id="GEN74143.1"/>
    </source>
</evidence>
<proteinExistence type="predicted"/>
<sequence>METIIYESLRDFKENYFIDFSIQNEYNMLQYLSMLKRKYNSYIDNCRAKYDKNDTTTFKIIDTLDDLEGYMPYHSHYILKNNLLDDFNLSGYREEDFIQSPELLASCIELNHCTKQQKQSLHEKISLLFSLKREENIRDSEFYKKTAGLYDIIAFITQQIEIEKNILLRLRDTPKTTYTDKKNINVDVWDFFHHIRYNEVGYFERSKALKDITENYHLDLLKSLLKDLEFYLFIETGEKQAEFTREDIKQAIKEREAKNLPIPYVNKILEHLLTDRQKEIHEAHEKAYGEKEYLQVDIESLLFPYEFFSLYEFQRMIIRKIREISPQGVESDIDISEFKISKTKNIALLHHTGILDFLRSQYPNITDNQLAKFFELLTKEPITARNQSSQFTKDKNSLKYPIKNIQDKEELDLILTRFGMKAVILQLCSEK</sequence>
<comment type="caution">
    <text evidence="1">The sequence shown here is derived from an EMBL/GenBank/DDBJ whole genome shotgun (WGS) entry which is preliminary data.</text>
</comment>
<dbReference type="OrthoDB" id="1452478at2"/>
<dbReference type="Proteomes" id="UP000321150">
    <property type="component" value="Unassembled WGS sequence"/>
</dbReference>
<reference evidence="1 2" key="1">
    <citation type="submission" date="2019-07" db="EMBL/GenBank/DDBJ databases">
        <title>Whole genome shotgun sequence of Chryseobacterium lathyri NBRC 105250.</title>
        <authorList>
            <person name="Hosoyama A."/>
            <person name="Uohara A."/>
            <person name="Ohji S."/>
            <person name="Ichikawa N."/>
        </authorList>
    </citation>
    <scope>NUCLEOTIDE SEQUENCE [LARGE SCALE GENOMIC DNA]</scope>
    <source>
        <strain evidence="1 2">NBRC 105250</strain>
    </source>
</reference>
<evidence type="ECO:0000313" key="2">
    <source>
        <dbReference type="Proteomes" id="UP000321150"/>
    </source>
</evidence>
<protein>
    <submittedName>
        <fullName evidence="1">Uncharacterized protein</fullName>
    </submittedName>
</protein>
<name>A0A511YG44_9FLAO</name>